<evidence type="ECO:0000256" key="4">
    <source>
        <dbReference type="ARBA" id="ARBA00022605"/>
    </source>
</evidence>
<dbReference type="UniPathway" id="UPA00121">
    <property type="reaction ID" value="UER00345"/>
</dbReference>
<dbReference type="InterPro" id="IPR002912">
    <property type="entry name" value="ACT_dom"/>
</dbReference>
<keyword evidence="14" id="KW-1185">Reference proteome</keyword>
<dbReference type="FunFam" id="3.40.190.10:FF:000064">
    <property type="entry name" value="Prephenate dehydratase"/>
    <property type="match status" value="1"/>
</dbReference>
<evidence type="ECO:0000259" key="11">
    <source>
        <dbReference type="PROSITE" id="PS51171"/>
    </source>
</evidence>
<dbReference type="EMBL" id="RBIJ01000001">
    <property type="protein sequence ID" value="RKQ89068.1"/>
    <property type="molecule type" value="Genomic_DNA"/>
</dbReference>
<evidence type="ECO:0000256" key="8">
    <source>
        <dbReference type="ARBA" id="ARBA00047848"/>
    </source>
</evidence>
<keyword evidence="7 10" id="KW-0456">Lyase</keyword>
<protein>
    <recommendedName>
        <fullName evidence="3 10">Prephenate dehydratase</fullName>
        <shortName evidence="10">PDT</shortName>
        <ecNumber evidence="2 10">4.2.1.51</ecNumber>
    </recommendedName>
</protein>
<dbReference type="Proteomes" id="UP000267019">
    <property type="component" value="Unassembled WGS sequence"/>
</dbReference>
<dbReference type="InterPro" id="IPR001086">
    <property type="entry name" value="Preph_deHydtase"/>
</dbReference>
<keyword evidence="6 10" id="KW-0584">Phenylalanine biosynthesis</keyword>
<name>A0A660L6L9_9BACL</name>
<dbReference type="PANTHER" id="PTHR21022">
    <property type="entry name" value="PREPHENATE DEHYDRATASE P PROTEIN"/>
    <property type="match status" value="1"/>
</dbReference>
<dbReference type="SUPFAM" id="SSF55021">
    <property type="entry name" value="ACT-like"/>
    <property type="match status" value="1"/>
</dbReference>
<dbReference type="CDD" id="cd04905">
    <property type="entry name" value="ACT_CM-PDT"/>
    <property type="match status" value="1"/>
</dbReference>
<evidence type="ECO:0000256" key="10">
    <source>
        <dbReference type="RuleBase" id="RU361254"/>
    </source>
</evidence>
<dbReference type="SUPFAM" id="SSF53850">
    <property type="entry name" value="Periplasmic binding protein-like II"/>
    <property type="match status" value="1"/>
</dbReference>
<keyword evidence="5 10" id="KW-0057">Aromatic amino acid biosynthesis</keyword>
<dbReference type="AlphaFoldDB" id="A0A660L6L9"/>
<organism evidence="13 14">
    <name type="scientific">Brockia lithotrophica</name>
    <dbReference type="NCBI Taxonomy" id="933949"/>
    <lineage>
        <taxon>Bacteria</taxon>
        <taxon>Bacillati</taxon>
        <taxon>Bacillota</taxon>
        <taxon>Bacilli</taxon>
        <taxon>Bacillales</taxon>
        <taxon>Bacillales Family X. Incertae Sedis</taxon>
        <taxon>Brockia</taxon>
    </lineage>
</organism>
<gene>
    <name evidence="10" type="primary">pheA</name>
    <name evidence="13" type="ORF">C7438_0724</name>
</gene>
<evidence type="ECO:0000256" key="5">
    <source>
        <dbReference type="ARBA" id="ARBA00023141"/>
    </source>
</evidence>
<comment type="catalytic activity">
    <reaction evidence="8 10">
        <text>prephenate + H(+) = 3-phenylpyruvate + CO2 + H2O</text>
        <dbReference type="Rhea" id="RHEA:21648"/>
        <dbReference type="ChEBI" id="CHEBI:15377"/>
        <dbReference type="ChEBI" id="CHEBI:15378"/>
        <dbReference type="ChEBI" id="CHEBI:16526"/>
        <dbReference type="ChEBI" id="CHEBI:18005"/>
        <dbReference type="ChEBI" id="CHEBI:29934"/>
        <dbReference type="EC" id="4.2.1.51"/>
    </reaction>
</comment>
<evidence type="ECO:0000256" key="1">
    <source>
        <dbReference type="ARBA" id="ARBA00004741"/>
    </source>
</evidence>
<evidence type="ECO:0000313" key="13">
    <source>
        <dbReference type="EMBL" id="RKQ89068.1"/>
    </source>
</evidence>
<dbReference type="InterPro" id="IPR045865">
    <property type="entry name" value="ACT-like_dom_sf"/>
</dbReference>
<evidence type="ECO:0000313" key="14">
    <source>
        <dbReference type="Proteomes" id="UP000267019"/>
    </source>
</evidence>
<dbReference type="CDD" id="cd13633">
    <property type="entry name" value="PBP2_Sa-PDT_like"/>
    <property type="match status" value="1"/>
</dbReference>
<dbReference type="NCBIfam" id="NF008865">
    <property type="entry name" value="PRK11898.1"/>
    <property type="match status" value="1"/>
</dbReference>
<comment type="caution">
    <text evidence="13">The sequence shown here is derived from an EMBL/GenBank/DDBJ whole genome shotgun (WGS) entry which is preliminary data.</text>
</comment>
<dbReference type="PROSITE" id="PS51671">
    <property type="entry name" value="ACT"/>
    <property type="match status" value="1"/>
</dbReference>
<dbReference type="PIRSF" id="PIRSF001500">
    <property type="entry name" value="Chor_mut_pdt_Ppr"/>
    <property type="match status" value="1"/>
</dbReference>
<evidence type="ECO:0000259" key="12">
    <source>
        <dbReference type="PROSITE" id="PS51671"/>
    </source>
</evidence>
<dbReference type="PROSITE" id="PS00858">
    <property type="entry name" value="PREPHENATE_DEHYDR_2"/>
    <property type="match status" value="1"/>
</dbReference>
<dbReference type="Gene3D" id="3.30.70.260">
    <property type="match status" value="1"/>
</dbReference>
<reference evidence="13 14" key="1">
    <citation type="submission" date="2018-10" db="EMBL/GenBank/DDBJ databases">
        <title>Genomic Encyclopedia of Type Strains, Phase IV (KMG-IV): sequencing the most valuable type-strain genomes for metagenomic binning, comparative biology and taxonomic classification.</title>
        <authorList>
            <person name="Goeker M."/>
        </authorList>
    </citation>
    <scope>NUCLEOTIDE SEQUENCE [LARGE SCALE GENOMIC DNA]</scope>
    <source>
        <strain evidence="13 14">DSM 22653</strain>
    </source>
</reference>
<dbReference type="GO" id="GO:0004664">
    <property type="term" value="F:prephenate dehydratase activity"/>
    <property type="evidence" value="ECO:0007669"/>
    <property type="project" value="UniProtKB-UniRule"/>
</dbReference>
<dbReference type="Pfam" id="PF01842">
    <property type="entry name" value="ACT"/>
    <property type="match status" value="1"/>
</dbReference>
<keyword evidence="4 10" id="KW-0028">Amino-acid biosynthesis</keyword>
<feature type="domain" description="Prephenate dehydratase" evidence="11">
    <location>
        <begin position="3"/>
        <end position="185"/>
    </location>
</feature>
<dbReference type="GO" id="GO:0005737">
    <property type="term" value="C:cytoplasm"/>
    <property type="evidence" value="ECO:0007669"/>
    <property type="project" value="TreeGrafter"/>
</dbReference>
<dbReference type="InterPro" id="IPR008242">
    <property type="entry name" value="Chor_mutase/pphenate_deHydtase"/>
</dbReference>
<evidence type="ECO:0000256" key="3">
    <source>
        <dbReference type="ARBA" id="ARBA00021872"/>
    </source>
</evidence>
<dbReference type="PANTHER" id="PTHR21022:SF19">
    <property type="entry name" value="PREPHENATE DEHYDRATASE-RELATED"/>
    <property type="match status" value="1"/>
</dbReference>
<proteinExistence type="predicted"/>
<evidence type="ECO:0000256" key="7">
    <source>
        <dbReference type="ARBA" id="ARBA00023239"/>
    </source>
</evidence>
<dbReference type="InterPro" id="IPR018528">
    <property type="entry name" value="Preph_deHydtase_CS"/>
</dbReference>
<evidence type="ECO:0000256" key="9">
    <source>
        <dbReference type="PIRSR" id="PIRSR001500-2"/>
    </source>
</evidence>
<accession>A0A660L6L9</accession>
<feature type="domain" description="ACT" evidence="12">
    <location>
        <begin position="201"/>
        <end position="278"/>
    </location>
</feature>
<feature type="site" description="Essential for prephenate dehydratase activity" evidence="9">
    <location>
        <position position="178"/>
    </location>
</feature>
<dbReference type="FunFam" id="3.30.70.260:FF:000012">
    <property type="entry name" value="Prephenate dehydratase"/>
    <property type="match status" value="1"/>
</dbReference>
<evidence type="ECO:0000256" key="6">
    <source>
        <dbReference type="ARBA" id="ARBA00023222"/>
    </source>
</evidence>
<sequence length="285" mass="31772">MPTIAYLGPPGSFSEAAALKVPLPDKTLVDYPTIPDVLEAADLGHTTFAIIPIENAIEGSVNLAMDWLIHEVRLMIFAEIVLPIAHGLYVAPPQRETPFPQIEKIFSHGQAIAQSFRFLRRTFPHAQVEPTLSTSEALRLVAENPDRPWAALGHRRGAERYGLVERIRDVQDSPNNATRFLLVGHTPPAGLPPSERKKTTLLVTLGRDFPGALSQVLHCFSWRAINLSRIESRPTKRRLGSYVFYIDIDRGVDDVLIPAAMEELRALGHEVRFLGSYPVYEVDDD</sequence>
<dbReference type="GO" id="GO:0009094">
    <property type="term" value="P:L-phenylalanine biosynthetic process"/>
    <property type="evidence" value="ECO:0007669"/>
    <property type="project" value="UniProtKB-UniPathway"/>
</dbReference>
<dbReference type="Pfam" id="PF00800">
    <property type="entry name" value="PDT"/>
    <property type="match status" value="1"/>
</dbReference>
<dbReference type="Gene3D" id="3.40.190.10">
    <property type="entry name" value="Periplasmic binding protein-like II"/>
    <property type="match status" value="2"/>
</dbReference>
<comment type="pathway">
    <text evidence="1 10">Amino-acid biosynthesis; L-phenylalanine biosynthesis; phenylpyruvate from prephenate: step 1/1.</text>
</comment>
<dbReference type="PROSITE" id="PS51171">
    <property type="entry name" value="PREPHENATE_DEHYDR_3"/>
    <property type="match status" value="1"/>
</dbReference>
<dbReference type="EC" id="4.2.1.51" evidence="2 10"/>
<evidence type="ECO:0000256" key="2">
    <source>
        <dbReference type="ARBA" id="ARBA00013147"/>
    </source>
</evidence>